<reference evidence="1" key="2">
    <citation type="journal article" date="2022" name="Microb. Genom.">
        <title>A chromosome-scale genome assembly of the tomato pathogen Cladosporium fulvum reveals a compartmentalized genome architecture and the presence of a dispensable chromosome.</title>
        <authorList>
            <person name="Zaccaron A.Z."/>
            <person name="Chen L.H."/>
            <person name="Samaras A."/>
            <person name="Stergiopoulos I."/>
        </authorList>
    </citation>
    <scope>NUCLEOTIDE SEQUENCE</scope>
    <source>
        <strain evidence="1">Race5_Kim</strain>
    </source>
</reference>
<dbReference type="AlphaFoldDB" id="A0A9Q8LCI2"/>
<gene>
    <name evidence="1" type="ORF">CLAFUR5_08240</name>
</gene>
<dbReference type="KEGG" id="ffu:CLAFUR5_08240"/>
<dbReference type="OrthoDB" id="3445803at2759"/>
<protein>
    <submittedName>
        <fullName evidence="1">Uncharacterized protein</fullName>
    </submittedName>
</protein>
<dbReference type="GeneID" id="71988118"/>
<organism evidence="1 2">
    <name type="scientific">Passalora fulva</name>
    <name type="common">Tomato leaf mold</name>
    <name type="synonym">Cladosporium fulvum</name>
    <dbReference type="NCBI Taxonomy" id="5499"/>
    <lineage>
        <taxon>Eukaryota</taxon>
        <taxon>Fungi</taxon>
        <taxon>Dikarya</taxon>
        <taxon>Ascomycota</taxon>
        <taxon>Pezizomycotina</taxon>
        <taxon>Dothideomycetes</taxon>
        <taxon>Dothideomycetidae</taxon>
        <taxon>Mycosphaerellales</taxon>
        <taxon>Mycosphaerellaceae</taxon>
        <taxon>Fulvia</taxon>
    </lineage>
</organism>
<dbReference type="EMBL" id="CP090165">
    <property type="protein sequence ID" value="UJO14694.1"/>
    <property type="molecule type" value="Genomic_DNA"/>
</dbReference>
<accession>A0A9Q8LCI2</accession>
<name>A0A9Q8LCI2_PASFU</name>
<reference evidence="1" key="1">
    <citation type="submission" date="2021-12" db="EMBL/GenBank/DDBJ databases">
        <authorList>
            <person name="Zaccaron A."/>
            <person name="Stergiopoulos I."/>
        </authorList>
    </citation>
    <scope>NUCLEOTIDE SEQUENCE</scope>
    <source>
        <strain evidence="1">Race5_Kim</strain>
    </source>
</reference>
<keyword evidence="2" id="KW-1185">Reference proteome</keyword>
<dbReference type="InterPro" id="IPR017853">
    <property type="entry name" value="GH"/>
</dbReference>
<evidence type="ECO:0000313" key="2">
    <source>
        <dbReference type="Proteomes" id="UP000756132"/>
    </source>
</evidence>
<dbReference type="Gene3D" id="3.20.20.80">
    <property type="entry name" value="Glycosidases"/>
    <property type="match status" value="1"/>
</dbReference>
<dbReference type="SUPFAM" id="SSF51445">
    <property type="entry name" value="(Trans)glycosidases"/>
    <property type="match status" value="1"/>
</dbReference>
<dbReference type="RefSeq" id="XP_047759060.1">
    <property type="nucleotide sequence ID" value="XM_047907388.1"/>
</dbReference>
<evidence type="ECO:0000313" key="1">
    <source>
        <dbReference type="EMBL" id="UJO14694.1"/>
    </source>
</evidence>
<dbReference type="Proteomes" id="UP000756132">
    <property type="component" value="Chromosome 3"/>
</dbReference>
<proteinExistence type="predicted"/>
<sequence length="212" mass="23403">MKTSTVLLHASAASASTIVPRQSSSNTATVDLSVKRGTPGHLASGFIYGIPDTNVDHFYTDMGFNYARVGDAYRARFQSTKNNYITSRKYGAKVIILPHDIWGTDHADSSTVWPGDNGNWADYDKFLNQLIGDLKSNNMLQGLVFDIWNEPGLGGGTCCFWQRSQAQYLDLYVRTHKRIRSDSALNGVLISGPSSSSQPGSSFWTAWLQRIV</sequence>